<organism evidence="2">
    <name type="scientific">Anopheles sinensis</name>
    <name type="common">Mosquito</name>
    <dbReference type="NCBI Taxonomy" id="74873"/>
    <lineage>
        <taxon>Eukaryota</taxon>
        <taxon>Metazoa</taxon>
        <taxon>Ecdysozoa</taxon>
        <taxon>Arthropoda</taxon>
        <taxon>Hexapoda</taxon>
        <taxon>Insecta</taxon>
        <taxon>Pterygota</taxon>
        <taxon>Neoptera</taxon>
        <taxon>Endopterygota</taxon>
        <taxon>Diptera</taxon>
        <taxon>Nematocera</taxon>
        <taxon>Culicoidea</taxon>
        <taxon>Culicidae</taxon>
        <taxon>Anophelinae</taxon>
        <taxon>Anopheles</taxon>
    </lineage>
</organism>
<evidence type="ECO:0000313" key="4">
    <source>
        <dbReference type="Proteomes" id="UP000030765"/>
    </source>
</evidence>
<feature type="region of interest" description="Disordered" evidence="1">
    <location>
        <begin position="74"/>
        <end position="101"/>
    </location>
</feature>
<sequence length="113" mass="12715">MTNGEVGPDGKALHGARECTGHILPAPRTDYAARINSPVEGRKPHHHLLGWRGKRYAWHGGRWWQIQFPSRRPSTFRYGDSSQPSSPVRTPPPPPTDAGRVDNLRLCFHFVPC</sequence>
<gene>
    <name evidence="2" type="ORF">ZHAS_00020974</name>
</gene>
<dbReference type="EnsemblMetazoa" id="ASIC020974-RA">
    <property type="protein sequence ID" value="ASIC020974-PA"/>
    <property type="gene ID" value="ASIC020974"/>
</dbReference>
<dbReference type="VEuPathDB" id="VectorBase:ASIC020974"/>
<accession>A0A084WR72</accession>
<dbReference type="EMBL" id="ATLV01025952">
    <property type="status" value="NOT_ANNOTATED_CDS"/>
    <property type="molecule type" value="Genomic_DNA"/>
</dbReference>
<evidence type="ECO:0000256" key="1">
    <source>
        <dbReference type="SAM" id="MobiDB-lite"/>
    </source>
</evidence>
<dbReference type="EMBL" id="KE525403">
    <property type="protein sequence ID" value="KFB52716.1"/>
    <property type="molecule type" value="Genomic_DNA"/>
</dbReference>
<proteinExistence type="predicted"/>
<evidence type="ECO:0000313" key="2">
    <source>
        <dbReference type="EMBL" id="KFB52716.1"/>
    </source>
</evidence>
<keyword evidence="4" id="KW-1185">Reference proteome</keyword>
<dbReference type="Proteomes" id="UP000030765">
    <property type="component" value="Unassembled WGS sequence"/>
</dbReference>
<reference evidence="3" key="2">
    <citation type="submission" date="2020-05" db="UniProtKB">
        <authorList>
            <consortium name="EnsemblMetazoa"/>
        </authorList>
    </citation>
    <scope>IDENTIFICATION</scope>
</reference>
<dbReference type="AlphaFoldDB" id="A0A084WR72"/>
<name>A0A084WR72_ANOSI</name>
<evidence type="ECO:0000313" key="3">
    <source>
        <dbReference type="EnsemblMetazoa" id="ASIC020974-PA"/>
    </source>
</evidence>
<reference evidence="2 4" key="1">
    <citation type="journal article" date="2014" name="BMC Genomics">
        <title>Genome sequence of Anopheles sinensis provides insight into genetics basis of mosquito competence for malaria parasites.</title>
        <authorList>
            <person name="Zhou D."/>
            <person name="Zhang D."/>
            <person name="Ding G."/>
            <person name="Shi L."/>
            <person name="Hou Q."/>
            <person name="Ye Y."/>
            <person name="Xu Y."/>
            <person name="Zhou H."/>
            <person name="Xiong C."/>
            <person name="Li S."/>
            <person name="Yu J."/>
            <person name="Hong S."/>
            <person name="Yu X."/>
            <person name="Zou P."/>
            <person name="Chen C."/>
            <person name="Chang X."/>
            <person name="Wang W."/>
            <person name="Lv Y."/>
            <person name="Sun Y."/>
            <person name="Ma L."/>
            <person name="Shen B."/>
            <person name="Zhu C."/>
        </authorList>
    </citation>
    <scope>NUCLEOTIDE SEQUENCE [LARGE SCALE GENOMIC DNA]</scope>
</reference>
<protein>
    <submittedName>
        <fullName evidence="2 3">Quinol dehydrogenase periplasmic component</fullName>
    </submittedName>
</protein>